<accession>A0A165NYL3</accession>
<evidence type="ECO:0000256" key="7">
    <source>
        <dbReference type="ARBA" id="ARBA00023157"/>
    </source>
</evidence>
<evidence type="ECO:0000256" key="11">
    <source>
        <dbReference type="SAM" id="MobiDB-lite"/>
    </source>
</evidence>
<evidence type="ECO:0000313" key="14">
    <source>
        <dbReference type="EMBL" id="KZW01401.1"/>
    </source>
</evidence>
<dbReference type="Pfam" id="PF03443">
    <property type="entry name" value="AA9"/>
    <property type="match status" value="1"/>
</dbReference>
<keyword evidence="10" id="KW-0964">Secreted</keyword>
<evidence type="ECO:0000256" key="2">
    <source>
        <dbReference type="ARBA" id="ARBA00022729"/>
    </source>
</evidence>
<dbReference type="InterPro" id="IPR049892">
    <property type="entry name" value="AA9"/>
</dbReference>
<dbReference type="PROSITE" id="PS51164">
    <property type="entry name" value="CBM1_2"/>
    <property type="match status" value="1"/>
</dbReference>
<dbReference type="OrthoDB" id="2525337at2759"/>
<dbReference type="Proteomes" id="UP000077266">
    <property type="component" value="Unassembled WGS sequence"/>
</dbReference>
<dbReference type="GO" id="GO:0030248">
    <property type="term" value="F:cellulose binding"/>
    <property type="evidence" value="ECO:0007669"/>
    <property type="project" value="UniProtKB-UniRule"/>
</dbReference>
<dbReference type="PANTHER" id="PTHR33353">
    <property type="entry name" value="PUTATIVE (AFU_ORTHOLOGUE AFUA_1G12560)-RELATED"/>
    <property type="match status" value="1"/>
</dbReference>
<keyword evidence="8 10" id="KW-0119">Carbohydrate metabolism</keyword>
<dbReference type="GO" id="GO:0004497">
    <property type="term" value="F:monooxygenase activity"/>
    <property type="evidence" value="ECO:0007669"/>
    <property type="project" value="UniProtKB-KW"/>
</dbReference>
<dbReference type="InterPro" id="IPR000254">
    <property type="entry name" value="CBD"/>
</dbReference>
<comment type="function">
    <text evidence="10">Lytic polysaccharide monooxygenase (LMPO) that depolymerizes crystalline and amorphous polysaccharides via the oxidation of scissile alpha- or beta-(1-4)-glycosidic bonds, yielding C1 and/or C4 oxidation products. Catalysis by LPMOs requires the reduction of the active-site copper from Cu(II) to Cu(I) by a reducing agent and H(2)O(2) or O(2) as a cosubstrate.</text>
</comment>
<dbReference type="InParanoid" id="A0A165NYL3"/>
<feature type="region of interest" description="Disordered" evidence="11">
    <location>
        <begin position="246"/>
        <end position="277"/>
    </location>
</feature>
<keyword evidence="9 10" id="KW-0624">Polysaccharide degradation</keyword>
<evidence type="ECO:0000259" key="13">
    <source>
        <dbReference type="PROSITE" id="PS51164"/>
    </source>
</evidence>
<protein>
    <recommendedName>
        <fullName evidence="10">AA9 family lytic polysaccharide monooxygenase</fullName>
        <ecNumber evidence="10">1.14.99.56</ecNumber>
    </recommendedName>
    <alternativeName>
        <fullName evidence="10">Endo-beta-1,4-glucanase</fullName>
    </alternativeName>
    <alternativeName>
        <fullName evidence="10">Glycosyl hydrolase 61 family protein</fullName>
    </alternativeName>
</protein>
<dbReference type="Gene3D" id="2.70.50.70">
    <property type="match status" value="1"/>
</dbReference>
<reference evidence="14 15" key="1">
    <citation type="journal article" date="2016" name="Mol. Biol. Evol.">
        <title>Comparative Genomics of Early-Diverging Mushroom-Forming Fungi Provides Insights into the Origins of Lignocellulose Decay Capabilities.</title>
        <authorList>
            <person name="Nagy L.G."/>
            <person name="Riley R."/>
            <person name="Tritt A."/>
            <person name="Adam C."/>
            <person name="Daum C."/>
            <person name="Floudas D."/>
            <person name="Sun H."/>
            <person name="Yadav J.S."/>
            <person name="Pangilinan J."/>
            <person name="Larsson K.H."/>
            <person name="Matsuura K."/>
            <person name="Barry K."/>
            <person name="Labutti K."/>
            <person name="Kuo R."/>
            <person name="Ohm R.A."/>
            <person name="Bhattacharya S.S."/>
            <person name="Shirouzu T."/>
            <person name="Yoshinaga Y."/>
            <person name="Martin F.M."/>
            <person name="Grigoriev I.V."/>
            <person name="Hibbett D.S."/>
        </authorList>
    </citation>
    <scope>NUCLEOTIDE SEQUENCE [LARGE SCALE GENOMIC DNA]</scope>
    <source>
        <strain evidence="14 15">HHB12029</strain>
    </source>
</reference>
<dbReference type="GO" id="GO:0046872">
    <property type="term" value="F:metal ion binding"/>
    <property type="evidence" value="ECO:0007669"/>
    <property type="project" value="UniProtKB-KW"/>
</dbReference>
<dbReference type="PANTHER" id="PTHR33353:SF18">
    <property type="entry name" value="ENDOGLUCANASE II"/>
    <property type="match status" value="1"/>
</dbReference>
<dbReference type="GO" id="GO:0030245">
    <property type="term" value="P:cellulose catabolic process"/>
    <property type="evidence" value="ECO:0007669"/>
    <property type="project" value="UniProtKB-UniRule"/>
</dbReference>
<evidence type="ECO:0000313" key="15">
    <source>
        <dbReference type="Proteomes" id="UP000077266"/>
    </source>
</evidence>
<evidence type="ECO:0000256" key="1">
    <source>
        <dbReference type="ARBA" id="ARBA00022723"/>
    </source>
</evidence>
<dbReference type="GO" id="GO:0005576">
    <property type="term" value="C:extracellular region"/>
    <property type="evidence" value="ECO:0007669"/>
    <property type="project" value="UniProtKB-SubCell"/>
</dbReference>
<keyword evidence="4" id="KW-0560">Oxidoreductase</keyword>
<dbReference type="CDD" id="cd21175">
    <property type="entry name" value="LPMO_AA9"/>
    <property type="match status" value="1"/>
</dbReference>
<dbReference type="InterPro" id="IPR035971">
    <property type="entry name" value="CBD_sf"/>
</dbReference>
<keyword evidence="15" id="KW-1185">Reference proteome</keyword>
<dbReference type="InterPro" id="IPR005103">
    <property type="entry name" value="AA9_LPMO"/>
</dbReference>
<evidence type="ECO:0000256" key="3">
    <source>
        <dbReference type="ARBA" id="ARBA00023001"/>
    </source>
</evidence>
<comment type="subcellular location">
    <subcellularLocation>
        <location evidence="10">Secreted</location>
    </subcellularLocation>
</comment>
<evidence type="ECO:0000256" key="9">
    <source>
        <dbReference type="ARBA" id="ARBA00023326"/>
    </source>
</evidence>
<sequence length="317" mass="32591">MRFIAALAAAVTGASAHTIFQQVYVNGVAQGHTTGIRVPTYDGPITDVTSNDVICNGGPNPLNQPLPKDVITVAAGAQVTAEWHHTLAGADPSDSADPIDPGHLGPVMTYLAKVNNATQTDVTGLKWFKIWEDGMDANGQWGVTRMVANKGKVTFTIPSCIPAGDYLMRHELIALHGASSYPGAQLYMECAQLHITGGGSTQPATVNFPGAYSGTDPGIKINIYYPPVTSYTIPGPAVFSCSGNNPAPPVSTPNPPASTATATPTKPVATTASSTTAAPAATQTKFGQCGGQGFTGPTVCASGSTCTASSVYYSQCL</sequence>
<dbReference type="GO" id="GO:0008810">
    <property type="term" value="F:cellulase activity"/>
    <property type="evidence" value="ECO:0007669"/>
    <property type="project" value="UniProtKB-UniRule"/>
</dbReference>
<evidence type="ECO:0000256" key="10">
    <source>
        <dbReference type="RuleBase" id="RU368122"/>
    </source>
</evidence>
<organism evidence="14 15">
    <name type="scientific">Exidia glandulosa HHB12029</name>
    <dbReference type="NCBI Taxonomy" id="1314781"/>
    <lineage>
        <taxon>Eukaryota</taxon>
        <taxon>Fungi</taxon>
        <taxon>Dikarya</taxon>
        <taxon>Basidiomycota</taxon>
        <taxon>Agaricomycotina</taxon>
        <taxon>Agaricomycetes</taxon>
        <taxon>Auriculariales</taxon>
        <taxon>Exidiaceae</taxon>
        <taxon>Exidia</taxon>
    </lineage>
</organism>
<proteinExistence type="predicted"/>
<evidence type="ECO:0000256" key="5">
    <source>
        <dbReference type="ARBA" id="ARBA00023008"/>
    </source>
</evidence>
<dbReference type="Pfam" id="PF00734">
    <property type="entry name" value="CBM_1"/>
    <property type="match status" value="1"/>
</dbReference>
<evidence type="ECO:0000256" key="12">
    <source>
        <dbReference type="SAM" id="SignalP"/>
    </source>
</evidence>
<name>A0A165NYL3_EXIGL</name>
<feature type="compositionally biased region" description="Pro residues" evidence="11">
    <location>
        <begin position="246"/>
        <end position="256"/>
    </location>
</feature>
<evidence type="ECO:0000256" key="4">
    <source>
        <dbReference type="ARBA" id="ARBA00023002"/>
    </source>
</evidence>
<evidence type="ECO:0000256" key="6">
    <source>
        <dbReference type="ARBA" id="ARBA00023033"/>
    </source>
</evidence>
<dbReference type="SMART" id="SM00236">
    <property type="entry name" value="fCBD"/>
    <property type="match status" value="1"/>
</dbReference>
<keyword evidence="7 10" id="KW-1015">Disulfide bond</keyword>
<comment type="domain">
    <text evidence="10">Has a modular structure: an endo-beta-1,4-glucanase catalytic module at the N-terminus, a linker rich in serines and threonines, and a C-terminal carbohydrate-binding module (CBM).</text>
</comment>
<dbReference type="EC" id="1.14.99.56" evidence="10"/>
<dbReference type="STRING" id="1314781.A0A165NYL3"/>
<feature type="chain" id="PRO_5007863589" description="AA9 family lytic polysaccharide monooxygenase" evidence="12">
    <location>
        <begin position="17"/>
        <end position="317"/>
    </location>
</feature>
<keyword evidence="5" id="KW-0186">Copper</keyword>
<dbReference type="SUPFAM" id="SSF57180">
    <property type="entry name" value="Cellulose-binding domain"/>
    <property type="match status" value="1"/>
</dbReference>
<keyword evidence="6" id="KW-0503">Monooxygenase</keyword>
<keyword evidence="3 10" id="KW-0136">Cellulose degradation</keyword>
<feature type="domain" description="CBM1" evidence="13">
    <location>
        <begin position="281"/>
        <end position="317"/>
    </location>
</feature>
<keyword evidence="1" id="KW-0479">Metal-binding</keyword>
<feature type="signal peptide" evidence="12">
    <location>
        <begin position="1"/>
        <end position="16"/>
    </location>
</feature>
<evidence type="ECO:0000256" key="8">
    <source>
        <dbReference type="ARBA" id="ARBA00023277"/>
    </source>
</evidence>
<feature type="compositionally biased region" description="Low complexity" evidence="11">
    <location>
        <begin position="257"/>
        <end position="277"/>
    </location>
</feature>
<gene>
    <name evidence="14" type="ORF">EXIGLDRAFT_760893</name>
</gene>
<dbReference type="PROSITE" id="PS00562">
    <property type="entry name" value="CBM1_1"/>
    <property type="match status" value="1"/>
</dbReference>
<dbReference type="AlphaFoldDB" id="A0A165NYL3"/>
<comment type="catalytic activity">
    <reaction evidence="10">
        <text>[(1-&gt;4)-beta-D-glucosyl]n+m + reduced acceptor + O2 = 4-dehydro-beta-D-glucosyl-[(1-&gt;4)-beta-D-glucosyl]n-1 + [(1-&gt;4)-beta-D-glucosyl]m + acceptor + H2O.</text>
        <dbReference type="EC" id="1.14.99.56"/>
    </reaction>
</comment>
<keyword evidence="2 12" id="KW-0732">Signal</keyword>
<dbReference type="EMBL" id="KV425894">
    <property type="protein sequence ID" value="KZW01401.1"/>
    <property type="molecule type" value="Genomic_DNA"/>
</dbReference>